<evidence type="ECO:0000313" key="3">
    <source>
        <dbReference type="Proteomes" id="UP000198985"/>
    </source>
</evidence>
<accession>A0A1H5IP76</accession>
<feature type="transmembrane region" description="Helical" evidence="1">
    <location>
        <begin position="259"/>
        <end position="277"/>
    </location>
</feature>
<name>A0A1H5IP76_9PSED</name>
<dbReference type="AlphaFoldDB" id="A0A1H5IP76"/>
<sequence>MSDQIQEKEKSLAELMVRILKEPLKPLGESVKGLEGDLTDIKAEIELVGVPLADCLTQSTLAAKRSKDAVELLGTLRDEQAAWSPQLQAQLAEHAQAGAHSLDASLRESLTALAQSEHRVLKALADVGEAQRSATDLIAALPMQLSESRTTLDNALVQWASGLNAINSTMASGLKAAVAEISQRLEHQHQATLAVHQVLFNSMKDASLQSQAQSDQKLQASKVLVDTLSDGQARIIGALNQHTGALTARLDQSQAKLRQLTITLAVFFGSMMAYVGYELLSRFS</sequence>
<dbReference type="Proteomes" id="UP000198985">
    <property type="component" value="Unassembled WGS sequence"/>
</dbReference>
<dbReference type="EMBL" id="FNTY01000002">
    <property type="protein sequence ID" value="SEE41874.1"/>
    <property type="molecule type" value="Genomic_DNA"/>
</dbReference>
<proteinExistence type="predicted"/>
<keyword evidence="1" id="KW-1133">Transmembrane helix</keyword>
<keyword evidence="1" id="KW-0812">Transmembrane</keyword>
<keyword evidence="1" id="KW-0472">Membrane</keyword>
<reference evidence="2 3" key="1">
    <citation type="submission" date="2016-10" db="EMBL/GenBank/DDBJ databases">
        <authorList>
            <person name="de Groot N.N."/>
        </authorList>
    </citation>
    <scope>NUCLEOTIDE SEQUENCE [LARGE SCALE GENOMIC DNA]</scope>
    <source>
        <strain evidence="2 3">BS3662</strain>
    </source>
</reference>
<evidence type="ECO:0000256" key="1">
    <source>
        <dbReference type="SAM" id="Phobius"/>
    </source>
</evidence>
<evidence type="ECO:0000313" key="2">
    <source>
        <dbReference type="EMBL" id="SEE41874.1"/>
    </source>
</evidence>
<gene>
    <name evidence="2" type="ORF">SAMN04490194_2156</name>
</gene>
<protein>
    <submittedName>
        <fullName evidence="2">Uncharacterized protein</fullName>
    </submittedName>
</protein>
<dbReference type="RefSeq" id="WP_084317907.1">
    <property type="nucleotide sequence ID" value="NZ_FNTY01000002.1"/>
</dbReference>
<organism evidence="2 3">
    <name type="scientific">Pseudomonas migulae</name>
    <dbReference type="NCBI Taxonomy" id="78543"/>
    <lineage>
        <taxon>Bacteria</taxon>
        <taxon>Pseudomonadati</taxon>
        <taxon>Pseudomonadota</taxon>
        <taxon>Gammaproteobacteria</taxon>
        <taxon>Pseudomonadales</taxon>
        <taxon>Pseudomonadaceae</taxon>
        <taxon>Pseudomonas</taxon>
    </lineage>
</organism>